<dbReference type="Gene3D" id="3.10.180.10">
    <property type="entry name" value="2,3-Dihydroxybiphenyl 1,2-Dioxygenase, domain 1"/>
    <property type="match status" value="1"/>
</dbReference>
<comment type="caution">
    <text evidence="2">The sequence shown here is derived from an EMBL/GenBank/DDBJ whole genome shotgun (WGS) entry which is preliminary data.</text>
</comment>
<evidence type="ECO:0000313" key="2">
    <source>
        <dbReference type="EMBL" id="TXD37705.1"/>
    </source>
</evidence>
<gene>
    <name evidence="2" type="ORF">FRC98_08435</name>
</gene>
<evidence type="ECO:0000259" key="1">
    <source>
        <dbReference type="PROSITE" id="PS51819"/>
    </source>
</evidence>
<organism evidence="2 3">
    <name type="scientific">Lujinxingia vulgaris</name>
    <dbReference type="NCBI Taxonomy" id="2600176"/>
    <lineage>
        <taxon>Bacteria</taxon>
        <taxon>Deltaproteobacteria</taxon>
        <taxon>Bradymonadales</taxon>
        <taxon>Lujinxingiaceae</taxon>
        <taxon>Lujinxingia</taxon>
    </lineage>
</organism>
<dbReference type="CDD" id="cd07253">
    <property type="entry name" value="GLOD5"/>
    <property type="match status" value="1"/>
</dbReference>
<feature type="domain" description="VOC" evidence="1">
    <location>
        <begin position="4"/>
        <end position="124"/>
    </location>
</feature>
<name>A0A5C6XED4_9DELT</name>
<dbReference type="InterPro" id="IPR050383">
    <property type="entry name" value="GlyoxalaseI/FosfomycinResist"/>
</dbReference>
<dbReference type="AlphaFoldDB" id="A0A5C6XED4"/>
<dbReference type="PROSITE" id="PS51819">
    <property type="entry name" value="VOC"/>
    <property type="match status" value="1"/>
</dbReference>
<dbReference type="Proteomes" id="UP000321412">
    <property type="component" value="Unassembled WGS sequence"/>
</dbReference>
<dbReference type="InterPro" id="IPR037523">
    <property type="entry name" value="VOC_core"/>
</dbReference>
<protein>
    <submittedName>
        <fullName evidence="2">VOC family protein</fullName>
    </submittedName>
</protein>
<dbReference type="InterPro" id="IPR029068">
    <property type="entry name" value="Glyas_Bleomycin-R_OHBP_Dase"/>
</dbReference>
<sequence>MIQGLDHLVLTVADIDTTLAFYQRVLGMRLERFGAGRSALVFGNQKLNLHQAGREFEPKALRPTPGAIDLCLVTTWPITQVMAHLEEQGVTIEEGPVARTGAVGPITSVYFRDPDGNLIEVSRYHESPSTKGL</sequence>
<proteinExistence type="predicted"/>
<dbReference type="OrthoDB" id="9812656at2"/>
<dbReference type="RefSeq" id="WP_146980858.1">
    <property type="nucleotide sequence ID" value="NZ_VOSM01000003.1"/>
</dbReference>
<dbReference type="EMBL" id="VOSM01000003">
    <property type="protein sequence ID" value="TXD37705.1"/>
    <property type="molecule type" value="Genomic_DNA"/>
</dbReference>
<dbReference type="PANTHER" id="PTHR21366">
    <property type="entry name" value="GLYOXALASE FAMILY PROTEIN"/>
    <property type="match status" value="1"/>
</dbReference>
<keyword evidence="3" id="KW-1185">Reference proteome</keyword>
<dbReference type="Pfam" id="PF00903">
    <property type="entry name" value="Glyoxalase"/>
    <property type="match status" value="1"/>
</dbReference>
<dbReference type="SUPFAM" id="SSF54593">
    <property type="entry name" value="Glyoxalase/Bleomycin resistance protein/Dihydroxybiphenyl dioxygenase"/>
    <property type="match status" value="1"/>
</dbReference>
<dbReference type="InterPro" id="IPR004360">
    <property type="entry name" value="Glyas_Fos-R_dOase_dom"/>
</dbReference>
<dbReference type="PANTHER" id="PTHR21366:SF14">
    <property type="entry name" value="GLYOXALASE DOMAIN-CONTAINING PROTEIN 5"/>
    <property type="match status" value="1"/>
</dbReference>
<evidence type="ECO:0000313" key="3">
    <source>
        <dbReference type="Proteomes" id="UP000321412"/>
    </source>
</evidence>
<reference evidence="2 3" key="1">
    <citation type="submission" date="2019-08" db="EMBL/GenBank/DDBJ databases">
        <title>Bradymonadales sp. TMQ4.</title>
        <authorList>
            <person name="Liang Q."/>
        </authorList>
    </citation>
    <scope>NUCLEOTIDE SEQUENCE [LARGE SCALE GENOMIC DNA]</scope>
    <source>
        <strain evidence="2 3">TMQ4</strain>
    </source>
</reference>
<accession>A0A5C6XED4</accession>